<evidence type="ECO:0000313" key="2">
    <source>
        <dbReference type="EMBL" id="RMZ70345.1"/>
    </source>
</evidence>
<dbReference type="InterPro" id="IPR001810">
    <property type="entry name" value="F-box_dom"/>
</dbReference>
<dbReference type="Proteomes" id="UP000265663">
    <property type="component" value="Unassembled WGS sequence"/>
</dbReference>
<gene>
    <name evidence="2" type="ORF">GMOD_00000424</name>
</gene>
<sequence>MCENKAIGIHALEEPTPRLKASELVDLPSELISLVVEYLPKDDLCTLRQLHNQRIASAIDTVFVSRSTIDQGNDSGEHSRMSFCHLVCRTTRTSLAYIKAVSGSRFAPRIRTLEIFIDLECIPKRPGTWPACMIATIYGLEARIFFKSLFQRMRAPSLDSLLRPGIFIDLWEIEYMGHDHTMDPVSYRSLLDELIHAALDEIQRLEHFSILGYTVSQWQSVLAETKTILQSITATPDLQTLTTLNLELEMYTDTTDCMLKKIGKIIGRNSNLNVLKLDAGPETHPYCKSNKHWVPLIWLLGSDPPFRLQTLEIDGLVASSTAPSLAHIIKTHSPSLRRLVLRNTNFGPLNTIRAFFEALAESEVRYYAWKMFLVHRAGSCSFLTSSHLVYEEVEVLASEVDIDTTPTYSLDTEWVNIIWQNVPLHKMSVWDDLRLKGDIKAAFRNVVMAMDCGAI</sequence>
<dbReference type="SUPFAM" id="SSF52047">
    <property type="entry name" value="RNI-like"/>
    <property type="match status" value="1"/>
</dbReference>
<organism evidence="2 3">
    <name type="scientific">Pyrenophora seminiperda CCB06</name>
    <dbReference type="NCBI Taxonomy" id="1302712"/>
    <lineage>
        <taxon>Eukaryota</taxon>
        <taxon>Fungi</taxon>
        <taxon>Dikarya</taxon>
        <taxon>Ascomycota</taxon>
        <taxon>Pezizomycotina</taxon>
        <taxon>Dothideomycetes</taxon>
        <taxon>Pleosporomycetidae</taxon>
        <taxon>Pleosporales</taxon>
        <taxon>Pleosporineae</taxon>
        <taxon>Pleosporaceae</taxon>
        <taxon>Pyrenophora</taxon>
    </lineage>
</organism>
<evidence type="ECO:0000259" key="1">
    <source>
        <dbReference type="PROSITE" id="PS50181"/>
    </source>
</evidence>
<dbReference type="PROSITE" id="PS50181">
    <property type="entry name" value="FBOX"/>
    <property type="match status" value="1"/>
</dbReference>
<accession>A0A3M7M7A3</accession>
<dbReference type="OrthoDB" id="3665401at2759"/>
<proteinExistence type="predicted"/>
<protein>
    <recommendedName>
        <fullName evidence="1">F-box domain-containing protein</fullName>
    </recommendedName>
</protein>
<reference evidence="2 3" key="1">
    <citation type="journal article" date="2014" name="PLoS ONE">
        <title>De novo Genome Assembly of the Fungal Plant Pathogen Pyrenophora semeniperda.</title>
        <authorList>
            <person name="Soliai M.M."/>
            <person name="Meyer S.E."/>
            <person name="Udall J.A."/>
            <person name="Elzinga D.E."/>
            <person name="Hermansen R.A."/>
            <person name="Bodily P.M."/>
            <person name="Hart A.A."/>
            <person name="Coleman C.E."/>
        </authorList>
    </citation>
    <scope>NUCLEOTIDE SEQUENCE [LARGE SCALE GENOMIC DNA]</scope>
    <source>
        <strain evidence="2 3">CCB06</strain>
        <tissue evidence="2">Mycelium</tissue>
    </source>
</reference>
<dbReference type="InterPro" id="IPR032675">
    <property type="entry name" value="LRR_dom_sf"/>
</dbReference>
<dbReference type="AlphaFoldDB" id="A0A3M7M7A3"/>
<evidence type="ECO:0000313" key="3">
    <source>
        <dbReference type="Proteomes" id="UP000265663"/>
    </source>
</evidence>
<keyword evidence="3" id="KW-1185">Reference proteome</keyword>
<dbReference type="EMBL" id="KE747824">
    <property type="protein sequence ID" value="RMZ70345.1"/>
    <property type="molecule type" value="Genomic_DNA"/>
</dbReference>
<dbReference type="Gene3D" id="3.80.10.10">
    <property type="entry name" value="Ribonuclease Inhibitor"/>
    <property type="match status" value="1"/>
</dbReference>
<feature type="domain" description="F-box" evidence="1">
    <location>
        <begin position="21"/>
        <end position="66"/>
    </location>
</feature>
<name>A0A3M7M7A3_9PLEO</name>